<sequence>MWQPEPNWLAVGSGGVRTEPSLARTATAMSWIWFVGGNVDAREIHDAVRVQWSKAMARRDRWTEEVELLREEMKRVLRSLAKLQAIWLARAEMREVDDPSLVGGLRAYALRQVAMYKEISAAFYARWNLSAAQAVRIVVEEEN</sequence>
<evidence type="ECO:0000313" key="3">
    <source>
        <dbReference type="Proteomes" id="UP000636479"/>
    </source>
</evidence>
<feature type="coiled-coil region" evidence="1">
    <location>
        <begin position="59"/>
        <end position="86"/>
    </location>
</feature>
<accession>A0A8H6VR34</accession>
<protein>
    <submittedName>
        <fullName evidence="2">Uncharacterized protein</fullName>
    </submittedName>
</protein>
<proteinExistence type="predicted"/>
<evidence type="ECO:0000313" key="2">
    <source>
        <dbReference type="EMBL" id="KAF7290624.1"/>
    </source>
</evidence>
<dbReference type="EMBL" id="JACAZF010000014">
    <property type="protein sequence ID" value="KAF7290624.1"/>
    <property type="molecule type" value="Genomic_DNA"/>
</dbReference>
<comment type="caution">
    <text evidence="2">The sequence shown here is derived from an EMBL/GenBank/DDBJ whole genome shotgun (WGS) entry which is preliminary data.</text>
</comment>
<organism evidence="2 3">
    <name type="scientific">Mycena indigotica</name>
    <dbReference type="NCBI Taxonomy" id="2126181"/>
    <lineage>
        <taxon>Eukaryota</taxon>
        <taxon>Fungi</taxon>
        <taxon>Dikarya</taxon>
        <taxon>Basidiomycota</taxon>
        <taxon>Agaricomycotina</taxon>
        <taxon>Agaricomycetes</taxon>
        <taxon>Agaricomycetidae</taxon>
        <taxon>Agaricales</taxon>
        <taxon>Marasmiineae</taxon>
        <taxon>Mycenaceae</taxon>
        <taxon>Mycena</taxon>
    </lineage>
</organism>
<keyword evidence="1" id="KW-0175">Coiled coil</keyword>
<evidence type="ECO:0000256" key="1">
    <source>
        <dbReference type="SAM" id="Coils"/>
    </source>
</evidence>
<name>A0A8H6VR34_9AGAR</name>
<reference evidence="2" key="1">
    <citation type="submission" date="2020-05" db="EMBL/GenBank/DDBJ databases">
        <title>Mycena genomes resolve the evolution of fungal bioluminescence.</title>
        <authorList>
            <person name="Tsai I.J."/>
        </authorList>
    </citation>
    <scope>NUCLEOTIDE SEQUENCE</scope>
    <source>
        <strain evidence="2">171206Taipei</strain>
    </source>
</reference>
<dbReference type="Proteomes" id="UP000636479">
    <property type="component" value="Unassembled WGS sequence"/>
</dbReference>
<gene>
    <name evidence="2" type="ORF">MIND_01302600</name>
</gene>
<dbReference type="RefSeq" id="XP_037213984.1">
    <property type="nucleotide sequence ID" value="XM_037369486.1"/>
</dbReference>
<dbReference type="AlphaFoldDB" id="A0A8H6VR34"/>
<dbReference type="GeneID" id="59352002"/>
<dbReference type="OrthoDB" id="3232711at2759"/>
<keyword evidence="3" id="KW-1185">Reference proteome</keyword>